<feature type="domain" description="HEPN" evidence="1">
    <location>
        <begin position="162"/>
        <end position="254"/>
    </location>
</feature>
<dbReference type="Proteomes" id="UP000466586">
    <property type="component" value="Unassembled WGS sequence"/>
</dbReference>
<accession>A0A7K1YF22</accession>
<gene>
    <name evidence="2" type="ORF">GS399_19755</name>
</gene>
<reference evidence="2 3" key="1">
    <citation type="submission" date="2019-11" db="EMBL/GenBank/DDBJ databases">
        <title>Pedobacter sp. HMF7647 Genome sequencing and assembly.</title>
        <authorList>
            <person name="Kang H."/>
            <person name="Kim H."/>
            <person name="Joh K."/>
        </authorList>
    </citation>
    <scope>NUCLEOTIDE SEQUENCE [LARGE SCALE GENOMIC DNA]</scope>
    <source>
        <strain evidence="2 3">HMF7647</strain>
    </source>
</reference>
<dbReference type="RefSeq" id="WP_160846384.1">
    <property type="nucleotide sequence ID" value="NZ_WVHT01000015.1"/>
</dbReference>
<comment type="caution">
    <text evidence="2">The sequence shown here is derived from an EMBL/GenBank/DDBJ whole genome shotgun (WGS) entry which is preliminary data.</text>
</comment>
<dbReference type="AlphaFoldDB" id="A0A7K1YF22"/>
<dbReference type="SUPFAM" id="SSF81593">
    <property type="entry name" value="Nucleotidyltransferase substrate binding subunit/domain"/>
    <property type="match status" value="1"/>
</dbReference>
<dbReference type="EMBL" id="WVHT01000015">
    <property type="protein sequence ID" value="MXV53207.1"/>
    <property type="molecule type" value="Genomic_DNA"/>
</dbReference>
<evidence type="ECO:0000313" key="2">
    <source>
        <dbReference type="EMBL" id="MXV53207.1"/>
    </source>
</evidence>
<dbReference type="InterPro" id="IPR007842">
    <property type="entry name" value="HEPN_dom"/>
</dbReference>
<protein>
    <submittedName>
        <fullName evidence="2">HEPN domain-containing protein</fullName>
    </submittedName>
</protein>
<name>A0A7K1YF22_9SPHI</name>
<organism evidence="2 3">
    <name type="scientific">Hufsiella arboris</name>
    <dbReference type="NCBI Taxonomy" id="2695275"/>
    <lineage>
        <taxon>Bacteria</taxon>
        <taxon>Pseudomonadati</taxon>
        <taxon>Bacteroidota</taxon>
        <taxon>Sphingobacteriia</taxon>
        <taxon>Sphingobacteriales</taxon>
        <taxon>Sphingobacteriaceae</taxon>
        <taxon>Hufsiella</taxon>
    </lineage>
</organism>
<proteinExistence type="predicted"/>
<dbReference type="Gene3D" id="1.20.120.330">
    <property type="entry name" value="Nucleotidyltransferases domain 2"/>
    <property type="match status" value="1"/>
</dbReference>
<keyword evidence="3" id="KW-1185">Reference proteome</keyword>
<evidence type="ECO:0000313" key="3">
    <source>
        <dbReference type="Proteomes" id="UP000466586"/>
    </source>
</evidence>
<evidence type="ECO:0000259" key="1">
    <source>
        <dbReference type="Pfam" id="PF05168"/>
    </source>
</evidence>
<sequence length="273" mass="30953">METSASPKPQIAPKPELPAFCRLLIEVLKPDKIYCMQQQFIGEAESSCLLLVVLQPSCTRAFTEMQPYLELAGIGYGNCLIVKPNYLVQKLQQGHVFYSMICRKDNLLYDTGKHKDFQSFAPGEQSLVLERARLVFEAQFQAALHCYEGCFFFLQDPQTLGLALFMLHQSAELCLRAVIIFLCGRERRSHEVRILQQCAAQYLPAFAQVFSTHKPEDIALLKKLDDAYTEGRYATVYSISDEDLEMLTKRVDTLHLLASEVVEVLTNGCLVLK</sequence>
<dbReference type="Pfam" id="PF05168">
    <property type="entry name" value="HEPN"/>
    <property type="match status" value="1"/>
</dbReference>